<comment type="caution">
    <text evidence="2">The sequence shown here is derived from an EMBL/GenBank/DDBJ whole genome shotgun (WGS) entry which is preliminary data.</text>
</comment>
<organism evidence="2 3">
    <name type="scientific">Uliginosibacterium sediminicola</name>
    <dbReference type="NCBI Taxonomy" id="2024550"/>
    <lineage>
        <taxon>Bacteria</taxon>
        <taxon>Pseudomonadati</taxon>
        <taxon>Pseudomonadota</taxon>
        <taxon>Betaproteobacteria</taxon>
        <taxon>Rhodocyclales</taxon>
        <taxon>Zoogloeaceae</taxon>
        <taxon>Uliginosibacterium</taxon>
    </lineage>
</organism>
<feature type="region of interest" description="Disordered" evidence="1">
    <location>
        <begin position="45"/>
        <end position="82"/>
    </location>
</feature>
<proteinExistence type="predicted"/>
<dbReference type="RefSeq" id="WP_345918445.1">
    <property type="nucleotide sequence ID" value="NZ_JBDIVE010000002.1"/>
</dbReference>
<dbReference type="Proteomes" id="UP001410394">
    <property type="component" value="Unassembled WGS sequence"/>
</dbReference>
<feature type="compositionally biased region" description="Low complexity" evidence="1">
    <location>
        <begin position="46"/>
        <end position="67"/>
    </location>
</feature>
<keyword evidence="3" id="KW-1185">Reference proteome</keyword>
<evidence type="ECO:0000313" key="3">
    <source>
        <dbReference type="Proteomes" id="UP001410394"/>
    </source>
</evidence>
<evidence type="ECO:0000256" key="1">
    <source>
        <dbReference type="SAM" id="MobiDB-lite"/>
    </source>
</evidence>
<sequence length="194" mass="20597">MRVLLWAIGASLLVHGCVLDWMRRPQWAPSPDPRPLQLRWAPPAEPAASVAPGLPDQAASKPPASARRAQELPPTPMQRSAVALAQAPAQRAHEALGQLDTQPPPVLSVLRSASPAEAQVALRLALAEALQRLPATAWPPASDLLWCDYAADGRLLAVRGELAAYPDLLPALRAVAVPAVLSGQAFALDLLVER</sequence>
<dbReference type="EMBL" id="JBDIVE010000002">
    <property type="protein sequence ID" value="MEN3067676.1"/>
    <property type="molecule type" value="Genomic_DNA"/>
</dbReference>
<evidence type="ECO:0000313" key="2">
    <source>
        <dbReference type="EMBL" id="MEN3067676.1"/>
    </source>
</evidence>
<name>A0ABU9YVV0_9RHOO</name>
<accession>A0ABU9YVV0</accession>
<protein>
    <submittedName>
        <fullName evidence="2">Uncharacterized protein</fullName>
    </submittedName>
</protein>
<gene>
    <name evidence="2" type="ORF">ABDB84_04230</name>
</gene>
<reference evidence="2 3" key="1">
    <citation type="journal article" date="2018" name="Int. J. Syst. Evol. Microbiol.">
        <title>Uliginosibacterium sediminicola sp. nov., isolated from freshwater sediment.</title>
        <authorList>
            <person name="Hwang W.M."/>
            <person name="Kim S.M."/>
            <person name="Kang K."/>
            <person name="Ahn T.Y."/>
        </authorList>
    </citation>
    <scope>NUCLEOTIDE SEQUENCE [LARGE SCALE GENOMIC DNA]</scope>
    <source>
        <strain evidence="2 3">M1-21</strain>
    </source>
</reference>